<dbReference type="Proteomes" id="UP000011137">
    <property type="component" value="Segment"/>
</dbReference>
<dbReference type="OrthoDB" id="27874at10239"/>
<dbReference type="KEGG" id="vg:14477415"/>
<dbReference type="EMBL" id="KC117377">
    <property type="protein sequence ID" value="AGC34383.1"/>
    <property type="molecule type" value="Genomic_DNA"/>
</dbReference>
<sequence length="86" mass="9761">MTDYAHEDTIEELRERYAELRETPLLLRASEDAEEFGGGYTLRLCTPNMTLHPGTLQVLAEHGLGVEYVGQPEDLHEWTLVESSTQ</sequence>
<protein>
    <submittedName>
        <fullName evidence="1">Uncharacterized protein</fullName>
    </submittedName>
</protein>
<keyword evidence="2" id="KW-1185">Reference proteome</keyword>
<gene>
    <name evidence="1" type="primary">12</name>
    <name evidence="1" type="ORF">HVTV1_12</name>
</gene>
<organism evidence="1 2">
    <name type="scientific">Haloarcula vallismortis tailed virus 1</name>
    <dbReference type="NCBI Taxonomy" id="1262528"/>
    <lineage>
        <taxon>Viruses</taxon>
        <taxon>Duplodnaviria</taxon>
        <taxon>Heunggongvirae</taxon>
        <taxon>Uroviricota</taxon>
        <taxon>Caudoviricetes</taxon>
        <taxon>Thumleimavirales</taxon>
        <taxon>Druskaviridae</taxon>
        <taxon>Tredecimvirus</taxon>
        <taxon>Tredecimvirus thailandense</taxon>
        <taxon>Tredecimvirus HVTV1</taxon>
    </lineage>
</organism>
<proteinExistence type="predicted"/>
<accession>L7TJ16</accession>
<evidence type="ECO:0000313" key="2">
    <source>
        <dbReference type="Proteomes" id="UP000011137"/>
    </source>
</evidence>
<dbReference type="RefSeq" id="YP_007378918.1">
    <property type="nucleotide sequence ID" value="NC_020158.1"/>
</dbReference>
<dbReference type="GeneID" id="14477415"/>
<reference evidence="1 2" key="1">
    <citation type="journal article" date="2013" name="J. Virol.">
        <title>Insights into head-tailed viruses infecting extremely halophilic archaea.</title>
        <authorList>
            <person name="Pietila M.K."/>
            <person name="Laurinmaki P."/>
            <person name="Russell D.A."/>
            <person name="Ko C.C."/>
            <person name="Jacobs-Sera D."/>
            <person name="Butcher S.J."/>
            <person name="Bamford D.H."/>
            <person name="Hendrix R.W."/>
        </authorList>
    </citation>
    <scope>NUCLEOTIDE SEQUENCE [LARGE SCALE GENOMIC DNA]</scope>
</reference>
<evidence type="ECO:0000313" key="1">
    <source>
        <dbReference type="EMBL" id="AGC34383.1"/>
    </source>
</evidence>
<name>L7TJ16_9CAUD</name>